<dbReference type="HAMAP" id="MF_01147">
    <property type="entry name" value="Lgt"/>
    <property type="match status" value="1"/>
</dbReference>
<feature type="transmembrane region" description="Helical" evidence="7">
    <location>
        <begin position="120"/>
        <end position="138"/>
    </location>
</feature>
<reference evidence="9 10" key="1">
    <citation type="submission" date="2024-08" db="EMBL/GenBank/DDBJ databases">
        <authorList>
            <person name="Ishaq N."/>
        </authorList>
    </citation>
    <scope>NUCLEOTIDE SEQUENCE [LARGE SCALE GENOMIC DNA]</scope>
    <source>
        <strain evidence="9 10">DSM 18651</strain>
    </source>
</reference>
<evidence type="ECO:0000256" key="7">
    <source>
        <dbReference type="HAMAP-Rule" id="MF_01147"/>
    </source>
</evidence>
<evidence type="ECO:0000313" key="9">
    <source>
        <dbReference type="EMBL" id="MFA0809878.1"/>
    </source>
</evidence>
<dbReference type="Proteomes" id="UP001569428">
    <property type="component" value="Unassembled WGS sequence"/>
</dbReference>
<evidence type="ECO:0000256" key="6">
    <source>
        <dbReference type="ARBA" id="ARBA00023136"/>
    </source>
</evidence>
<name>A0ABV4NVX0_9GAMM</name>
<keyword evidence="4 7" id="KW-0812">Transmembrane</keyword>
<sequence>MLTYPEIDPVAIAIGPLKVHWYGLMYLFGFIAAWWLALRRSTKPWSPVIKSEVEDLILYCAIGVVVGGRIGYMFFYNLPELIENPLALLKVWEGGMSFHGGLVGVMLATTLYARKIGTTFPTLIDFVAPLVPIGLGLGRMGNFIGQELWGRPTEGPWGMVFPQDPDLLARHPSQLYQAFLEGLVLFAVLWWFSSKPRPRLAVGGMFVLLYGIFRFLVEFVREPDGHIGFDLFGWMTRGQLLSLPMIVAGIVLLVWSYRTQPLPEGRGGKNGNKETRSQVNGGA</sequence>
<feature type="region of interest" description="Disordered" evidence="8">
    <location>
        <begin position="264"/>
        <end position="283"/>
    </location>
</feature>
<evidence type="ECO:0000256" key="8">
    <source>
        <dbReference type="SAM" id="MobiDB-lite"/>
    </source>
</evidence>
<organism evidence="9 10">
    <name type="scientific">Microbulbifer epialgicus</name>
    <dbReference type="NCBI Taxonomy" id="393907"/>
    <lineage>
        <taxon>Bacteria</taxon>
        <taxon>Pseudomonadati</taxon>
        <taxon>Pseudomonadota</taxon>
        <taxon>Gammaproteobacteria</taxon>
        <taxon>Cellvibrionales</taxon>
        <taxon>Microbulbiferaceae</taxon>
        <taxon>Microbulbifer</taxon>
    </lineage>
</organism>
<dbReference type="NCBIfam" id="TIGR00544">
    <property type="entry name" value="lgt"/>
    <property type="match status" value="1"/>
</dbReference>
<feature type="binding site" evidence="7">
    <location>
        <position position="139"/>
    </location>
    <ligand>
        <name>a 1,2-diacyl-sn-glycero-3-phospho-(1'-sn-glycerol)</name>
        <dbReference type="ChEBI" id="CHEBI:64716"/>
    </ligand>
</feature>
<dbReference type="PROSITE" id="PS01311">
    <property type="entry name" value="LGT"/>
    <property type="match status" value="1"/>
</dbReference>
<evidence type="ECO:0000256" key="5">
    <source>
        <dbReference type="ARBA" id="ARBA00022989"/>
    </source>
</evidence>
<dbReference type="EMBL" id="JBGMEK010000003">
    <property type="protein sequence ID" value="MFA0809878.1"/>
    <property type="molecule type" value="Genomic_DNA"/>
</dbReference>
<comment type="subcellular location">
    <subcellularLocation>
        <location evidence="7">Cell membrane</location>
        <topology evidence="7">Multi-pass membrane protein</topology>
    </subcellularLocation>
</comment>
<comment type="similarity">
    <text evidence="1 7">Belongs to the Lgt family.</text>
</comment>
<dbReference type="RefSeq" id="WP_371837492.1">
    <property type="nucleotide sequence ID" value="NZ_JBGMEK010000003.1"/>
</dbReference>
<feature type="transmembrane region" description="Helical" evidence="7">
    <location>
        <begin position="20"/>
        <end position="36"/>
    </location>
</feature>
<keyword evidence="10" id="KW-1185">Reference proteome</keyword>
<comment type="catalytic activity">
    <reaction evidence="7">
        <text>L-cysteinyl-[prolipoprotein] + a 1,2-diacyl-sn-glycero-3-phospho-(1'-sn-glycerol) = an S-1,2-diacyl-sn-glyceryl-L-cysteinyl-[prolipoprotein] + sn-glycerol 1-phosphate + H(+)</text>
        <dbReference type="Rhea" id="RHEA:56712"/>
        <dbReference type="Rhea" id="RHEA-COMP:14679"/>
        <dbReference type="Rhea" id="RHEA-COMP:14680"/>
        <dbReference type="ChEBI" id="CHEBI:15378"/>
        <dbReference type="ChEBI" id="CHEBI:29950"/>
        <dbReference type="ChEBI" id="CHEBI:57685"/>
        <dbReference type="ChEBI" id="CHEBI:64716"/>
        <dbReference type="ChEBI" id="CHEBI:140658"/>
        <dbReference type="EC" id="2.5.1.145"/>
    </reaction>
</comment>
<keyword evidence="5 7" id="KW-1133">Transmembrane helix</keyword>
<keyword evidence="2 7" id="KW-1003">Cell membrane</keyword>
<feature type="transmembrane region" description="Helical" evidence="7">
    <location>
        <begin position="96"/>
        <end position="113"/>
    </location>
</feature>
<evidence type="ECO:0000256" key="3">
    <source>
        <dbReference type="ARBA" id="ARBA00022679"/>
    </source>
</evidence>
<keyword evidence="6 7" id="KW-0472">Membrane</keyword>
<dbReference type="EC" id="2.5.1.145" evidence="7"/>
<comment type="pathway">
    <text evidence="7">Protein modification; lipoprotein biosynthesis (diacylglyceryl transfer).</text>
</comment>
<accession>A0ABV4NVX0</accession>
<dbReference type="PANTHER" id="PTHR30589:SF0">
    <property type="entry name" value="PHOSPHATIDYLGLYCEROL--PROLIPOPROTEIN DIACYLGLYCERYL TRANSFERASE"/>
    <property type="match status" value="1"/>
</dbReference>
<comment type="function">
    <text evidence="7">Catalyzes the transfer of the diacylglyceryl group from phosphatidylglycerol to the sulfhydryl group of the N-terminal cysteine of a prolipoprotein, the first step in the formation of mature lipoproteins.</text>
</comment>
<feature type="transmembrane region" description="Helical" evidence="7">
    <location>
        <begin position="240"/>
        <end position="257"/>
    </location>
</feature>
<feature type="transmembrane region" description="Helical" evidence="7">
    <location>
        <begin position="175"/>
        <end position="193"/>
    </location>
</feature>
<gene>
    <name evidence="7 9" type="primary">lgt</name>
    <name evidence="9" type="ORF">ACCI49_03010</name>
</gene>
<evidence type="ECO:0000256" key="2">
    <source>
        <dbReference type="ARBA" id="ARBA00022475"/>
    </source>
</evidence>
<dbReference type="GO" id="GO:0008961">
    <property type="term" value="F:phosphatidylglycerol-prolipoprotein diacylglyceryl transferase activity"/>
    <property type="evidence" value="ECO:0007669"/>
    <property type="project" value="UniProtKB-EC"/>
</dbReference>
<evidence type="ECO:0000256" key="1">
    <source>
        <dbReference type="ARBA" id="ARBA00007150"/>
    </source>
</evidence>
<dbReference type="PANTHER" id="PTHR30589">
    <property type="entry name" value="PROLIPOPROTEIN DIACYLGLYCERYL TRANSFERASE"/>
    <property type="match status" value="1"/>
</dbReference>
<dbReference type="InterPro" id="IPR001640">
    <property type="entry name" value="Lgt"/>
</dbReference>
<proteinExistence type="inferred from homology"/>
<dbReference type="Pfam" id="PF01790">
    <property type="entry name" value="LGT"/>
    <property type="match status" value="1"/>
</dbReference>
<evidence type="ECO:0000313" key="10">
    <source>
        <dbReference type="Proteomes" id="UP001569428"/>
    </source>
</evidence>
<feature type="transmembrane region" description="Helical" evidence="7">
    <location>
        <begin position="56"/>
        <end position="76"/>
    </location>
</feature>
<evidence type="ECO:0000256" key="4">
    <source>
        <dbReference type="ARBA" id="ARBA00022692"/>
    </source>
</evidence>
<keyword evidence="3 7" id="KW-0808">Transferase</keyword>
<comment type="caution">
    <text evidence="9">The sequence shown here is derived from an EMBL/GenBank/DDBJ whole genome shotgun (WGS) entry which is preliminary data.</text>
</comment>
<feature type="transmembrane region" description="Helical" evidence="7">
    <location>
        <begin position="200"/>
        <end position="220"/>
    </location>
</feature>
<protein>
    <recommendedName>
        <fullName evidence="7">Phosphatidylglycerol--prolipoprotein diacylglyceryl transferase</fullName>
        <ecNumber evidence="7">2.5.1.145</ecNumber>
    </recommendedName>
</protein>